<dbReference type="Proteomes" id="UP001186974">
    <property type="component" value="Unassembled WGS sequence"/>
</dbReference>
<protein>
    <submittedName>
        <fullName evidence="1">Uncharacterized protein</fullName>
    </submittedName>
</protein>
<reference evidence="1" key="1">
    <citation type="submission" date="2024-09" db="EMBL/GenBank/DDBJ databases">
        <title>Black Yeasts Isolated from many extreme environments.</title>
        <authorList>
            <person name="Coleine C."/>
            <person name="Stajich J.E."/>
            <person name="Selbmann L."/>
        </authorList>
    </citation>
    <scope>NUCLEOTIDE SEQUENCE</scope>
    <source>
        <strain evidence="1">CCFEE 5737</strain>
    </source>
</reference>
<gene>
    <name evidence="1" type="ORF">LTS18_001367</name>
</gene>
<keyword evidence="2" id="KW-1185">Reference proteome</keyword>
<evidence type="ECO:0000313" key="2">
    <source>
        <dbReference type="Proteomes" id="UP001186974"/>
    </source>
</evidence>
<name>A0ACC3DUZ3_9PEZI</name>
<accession>A0ACC3DUZ3</accession>
<dbReference type="EMBL" id="JAWDJW010000565">
    <property type="protein sequence ID" value="KAK3080439.1"/>
    <property type="molecule type" value="Genomic_DNA"/>
</dbReference>
<proteinExistence type="predicted"/>
<sequence length="620" mass="68729">IQAFLPRPEAENSKISNKRAFVSVDSRPVSSSRGLLKQIVVKFRNNLKRASPQLDGVRDPFLCLNIICPEGSYDPNIEPAKDDVLFHDGSKLLEAAGKLLDIIYPTGDLLSLAQDHVAELDPPPAETRMVGTSEACPQAETTRGQGLHRDERALKRRGTVWRSMYGCDKDDLELVENGPDEVPSEQGDTEEDLRNIEISNPWTIAKMNAPVRRQDFGSNILQRPPTPENDGANRMLYSFPVPQSQAHRQSGLPMLPTPHASSSANVSSDDFQFHEILDSRPSNLSRHPQDTHSSITAASDLDPDMGYSRNSFTPASHLPTGTPLDAIPNSSQKKQYGGARTPQRVGRVNKPFKPPGLEKPMVWFENPSIRRRRPQLQQIGINLRDTAPNRIPLPATNFASSVIDDDPGDREHVFMPISPLEGRFVASPYCLGTEARFHELLPTPELSRQAGFSPHNPNAELSNPARPTDDVQHTGADGATCASHPLDEGSAPPPRRRRTTNGLHRTKSALLPLERVPAGYHLQDTVLHCTTTAEQIKASLRRLDTISDYVGWNTDPCVAYSGLEVQYRREQVQAWAARLVSIMKQRDLNFEPSEDFGDVVTTAVEDFFKVTEETDVELAV</sequence>
<evidence type="ECO:0000313" key="1">
    <source>
        <dbReference type="EMBL" id="KAK3080439.1"/>
    </source>
</evidence>
<comment type="caution">
    <text evidence="1">The sequence shown here is derived from an EMBL/GenBank/DDBJ whole genome shotgun (WGS) entry which is preliminary data.</text>
</comment>
<feature type="non-terminal residue" evidence="1">
    <location>
        <position position="1"/>
    </location>
</feature>
<organism evidence="1 2">
    <name type="scientific">Coniosporium uncinatum</name>
    <dbReference type="NCBI Taxonomy" id="93489"/>
    <lineage>
        <taxon>Eukaryota</taxon>
        <taxon>Fungi</taxon>
        <taxon>Dikarya</taxon>
        <taxon>Ascomycota</taxon>
        <taxon>Pezizomycotina</taxon>
        <taxon>Dothideomycetes</taxon>
        <taxon>Dothideomycetes incertae sedis</taxon>
        <taxon>Coniosporium</taxon>
    </lineage>
</organism>